<name>A0A1V2LDY3_CYBFA</name>
<reference evidence="6" key="1">
    <citation type="journal article" date="2017" name="Genome Announc.">
        <title>Genome sequences of Cyberlindnera fabianii 65, Pichia kudriavzevii 129, and Saccharomyces cerevisiae 131 isolated from fermented masau fruits in Zimbabwe.</title>
        <authorList>
            <person name="van Rijswijck I.M.H."/>
            <person name="Derks M.F.L."/>
            <person name="Abee T."/>
            <person name="de Ridder D."/>
            <person name="Smid E.J."/>
        </authorList>
    </citation>
    <scope>NUCLEOTIDE SEQUENCE [LARGE SCALE GENOMIC DNA]</scope>
    <source>
        <strain evidence="6">65</strain>
    </source>
</reference>
<dbReference type="EMBL" id="MPUK01000001">
    <property type="protein sequence ID" value="ONH70040.1"/>
    <property type="molecule type" value="Genomic_DNA"/>
</dbReference>
<evidence type="ECO:0000256" key="2">
    <source>
        <dbReference type="ARBA" id="ARBA00023242"/>
    </source>
</evidence>
<dbReference type="SMART" id="SM00360">
    <property type="entry name" value="RRM"/>
    <property type="match status" value="1"/>
</dbReference>
<dbReference type="OMA" id="NEYEIMG"/>
<dbReference type="VEuPathDB" id="FungiDB:BON22_0642"/>
<dbReference type="Gene3D" id="3.30.70.330">
    <property type="match status" value="1"/>
</dbReference>
<dbReference type="Pfam" id="PF14304">
    <property type="entry name" value="CSTF_C"/>
    <property type="match status" value="1"/>
</dbReference>
<evidence type="ECO:0000256" key="3">
    <source>
        <dbReference type="PROSITE-ProRule" id="PRU00176"/>
    </source>
</evidence>
<sequence length="254" mass="27971">MSDRVPGKIIYVGSIPYDQTEEQVMDIAKSVGPVVGLKMMFDKETGKSKGYAFVEYPDVETASSAVRNLNNYTIGNRQLKCDFSWETSMNTVGSMNSRGKMDDALPPLPAGRSLDSNETYQSAITSAVGQLDDARRQQVIADAIKMTKRNSLLMDELLAQCPQLAYALVEIMLTTKKVDEHAIQSILLNNVTSDTTQYSETTKTTPPALGADEIEMIKQVVQLSDDIVAGLPEDQRAQILEIKENYKNGVYGSL</sequence>
<dbReference type="Gene3D" id="1.10.20.70">
    <property type="entry name" value="Transcription termination and cleavage factor, C-terminal domain"/>
    <property type="match status" value="1"/>
</dbReference>
<evidence type="ECO:0000313" key="5">
    <source>
        <dbReference type="EMBL" id="ONH70040.1"/>
    </source>
</evidence>
<protein>
    <submittedName>
        <fullName evidence="5">Cleavage stimulation factor subunit 2</fullName>
    </submittedName>
</protein>
<dbReference type="InterPro" id="IPR000504">
    <property type="entry name" value="RRM_dom"/>
</dbReference>
<keyword evidence="3" id="KW-0694">RNA-binding</keyword>
<dbReference type="GO" id="GO:0031124">
    <property type="term" value="P:mRNA 3'-end processing"/>
    <property type="evidence" value="ECO:0007669"/>
    <property type="project" value="InterPro"/>
</dbReference>
<dbReference type="Pfam" id="PF14327">
    <property type="entry name" value="CSTF2_hinge"/>
    <property type="match status" value="1"/>
</dbReference>
<dbReference type="InterPro" id="IPR038192">
    <property type="entry name" value="CSTF_C_sf"/>
</dbReference>
<dbReference type="Pfam" id="PF00076">
    <property type="entry name" value="RRM_1"/>
    <property type="match status" value="1"/>
</dbReference>
<dbReference type="GO" id="GO:0003729">
    <property type="term" value="F:mRNA binding"/>
    <property type="evidence" value="ECO:0007669"/>
    <property type="project" value="TreeGrafter"/>
</dbReference>
<dbReference type="PROSITE" id="PS50102">
    <property type="entry name" value="RRM"/>
    <property type="match status" value="1"/>
</dbReference>
<dbReference type="STRING" id="36022.A0A1V2LDY3"/>
<keyword evidence="2" id="KW-0539">Nucleus</keyword>
<dbReference type="SUPFAM" id="SSF54928">
    <property type="entry name" value="RNA-binding domain, RBD"/>
    <property type="match status" value="1"/>
</dbReference>
<evidence type="ECO:0000313" key="6">
    <source>
        <dbReference type="Proteomes" id="UP000189513"/>
    </source>
</evidence>
<dbReference type="InterPro" id="IPR012677">
    <property type="entry name" value="Nucleotide-bd_a/b_plait_sf"/>
</dbReference>
<dbReference type="InterPro" id="IPR035979">
    <property type="entry name" value="RBD_domain_sf"/>
</dbReference>
<proteinExistence type="predicted"/>
<feature type="domain" description="RRM" evidence="4">
    <location>
        <begin position="8"/>
        <end position="86"/>
    </location>
</feature>
<evidence type="ECO:0000256" key="1">
    <source>
        <dbReference type="ARBA" id="ARBA00004123"/>
    </source>
</evidence>
<comment type="subcellular location">
    <subcellularLocation>
        <location evidence="1">Nucleus</location>
    </subcellularLocation>
</comment>
<dbReference type="InterPro" id="IPR026896">
    <property type="entry name" value="CSTF_C"/>
</dbReference>
<keyword evidence="6" id="KW-1185">Reference proteome</keyword>
<dbReference type="CDD" id="cd12398">
    <property type="entry name" value="RRM_CSTF2_RNA15_like"/>
    <property type="match status" value="1"/>
</dbReference>
<organism evidence="5 6">
    <name type="scientific">Cyberlindnera fabianii</name>
    <name type="common">Yeast</name>
    <name type="synonym">Hansenula fabianii</name>
    <dbReference type="NCBI Taxonomy" id="36022"/>
    <lineage>
        <taxon>Eukaryota</taxon>
        <taxon>Fungi</taxon>
        <taxon>Dikarya</taxon>
        <taxon>Ascomycota</taxon>
        <taxon>Saccharomycotina</taxon>
        <taxon>Saccharomycetes</taxon>
        <taxon>Phaffomycetales</taxon>
        <taxon>Phaffomycetaceae</taxon>
        <taxon>Cyberlindnera</taxon>
    </lineage>
</organism>
<comment type="caution">
    <text evidence="5">The sequence shown here is derived from an EMBL/GenBank/DDBJ whole genome shotgun (WGS) entry which is preliminary data.</text>
</comment>
<accession>A0A1V2LDY3</accession>
<dbReference type="AlphaFoldDB" id="A0A1V2LDY3"/>
<dbReference type="GO" id="GO:0005847">
    <property type="term" value="C:mRNA cleavage and polyadenylation specificity factor complex"/>
    <property type="evidence" value="ECO:0007669"/>
    <property type="project" value="TreeGrafter"/>
</dbReference>
<dbReference type="InterPro" id="IPR025742">
    <property type="entry name" value="CSTF2_hinge"/>
</dbReference>
<dbReference type="Proteomes" id="UP000189513">
    <property type="component" value="Unassembled WGS sequence"/>
</dbReference>
<dbReference type="PANTHER" id="PTHR45735:SF2">
    <property type="entry name" value="CLEAVAGE STIMULATION FACTOR SUBUNIT 2"/>
    <property type="match status" value="1"/>
</dbReference>
<gene>
    <name evidence="5" type="ORF">BON22_0642</name>
</gene>
<evidence type="ECO:0000259" key="4">
    <source>
        <dbReference type="PROSITE" id="PS50102"/>
    </source>
</evidence>
<dbReference type="Gene3D" id="1.25.40.630">
    <property type="match status" value="1"/>
</dbReference>
<dbReference type="PANTHER" id="PTHR45735">
    <property type="entry name" value="CLEAVAGE STIMULATION FACTOR SUBUNIT 2"/>
    <property type="match status" value="1"/>
</dbReference>